<keyword evidence="3 6" id="KW-0812">Transmembrane</keyword>
<gene>
    <name evidence="10" type="ORF">OIDMADRAFT_167214</name>
</gene>
<dbReference type="STRING" id="913774.A0A0C3CHD1"/>
<dbReference type="EMBL" id="KN832880">
    <property type="protein sequence ID" value="KIM98393.1"/>
    <property type="molecule type" value="Genomic_DNA"/>
</dbReference>
<keyword evidence="5 6" id="KW-0472">Membrane</keyword>
<evidence type="ECO:0000313" key="11">
    <source>
        <dbReference type="Proteomes" id="UP000054321"/>
    </source>
</evidence>
<reference evidence="11" key="2">
    <citation type="submission" date="2015-01" db="EMBL/GenBank/DDBJ databases">
        <title>Evolutionary Origins and Diversification of the Mycorrhizal Mutualists.</title>
        <authorList>
            <consortium name="DOE Joint Genome Institute"/>
            <consortium name="Mycorrhizal Genomics Consortium"/>
            <person name="Kohler A."/>
            <person name="Kuo A."/>
            <person name="Nagy L.G."/>
            <person name="Floudas D."/>
            <person name="Copeland A."/>
            <person name="Barry K.W."/>
            <person name="Cichocki N."/>
            <person name="Veneault-Fourrey C."/>
            <person name="LaButti K."/>
            <person name="Lindquist E.A."/>
            <person name="Lipzen A."/>
            <person name="Lundell T."/>
            <person name="Morin E."/>
            <person name="Murat C."/>
            <person name="Riley R."/>
            <person name="Ohm R."/>
            <person name="Sun H."/>
            <person name="Tunlid A."/>
            <person name="Henrissat B."/>
            <person name="Grigoriev I.V."/>
            <person name="Hibbett D.S."/>
            <person name="Martin F."/>
        </authorList>
    </citation>
    <scope>NUCLEOTIDE SEQUENCE [LARGE SCALE GENOMIC DNA]</scope>
    <source>
        <strain evidence="11">Zn</strain>
    </source>
</reference>
<evidence type="ECO:0000256" key="4">
    <source>
        <dbReference type="ARBA" id="ARBA00022989"/>
    </source>
</evidence>
<feature type="transmembrane region" description="Helical" evidence="8">
    <location>
        <begin position="50"/>
        <end position="67"/>
    </location>
</feature>
<evidence type="ECO:0000256" key="8">
    <source>
        <dbReference type="SAM" id="Phobius"/>
    </source>
</evidence>
<dbReference type="InterPro" id="IPR016439">
    <property type="entry name" value="Lag1/Lac1-like"/>
</dbReference>
<keyword evidence="4 8" id="KW-1133">Transmembrane helix</keyword>
<dbReference type="PANTHER" id="PTHR12560">
    <property type="entry name" value="LONGEVITY ASSURANCE FACTOR 1 LAG1"/>
    <property type="match status" value="1"/>
</dbReference>
<evidence type="ECO:0000256" key="2">
    <source>
        <dbReference type="ARBA" id="ARBA00009808"/>
    </source>
</evidence>
<feature type="region of interest" description="Disordered" evidence="7">
    <location>
        <begin position="1"/>
        <end position="20"/>
    </location>
</feature>
<feature type="transmembrane region" description="Helical" evidence="8">
    <location>
        <begin position="141"/>
        <end position="161"/>
    </location>
</feature>
<keyword evidence="11" id="KW-1185">Reference proteome</keyword>
<dbReference type="InterPro" id="IPR006634">
    <property type="entry name" value="TLC-dom"/>
</dbReference>
<dbReference type="GO" id="GO:0050291">
    <property type="term" value="F:sphingosine N-acyltransferase activity"/>
    <property type="evidence" value="ECO:0007669"/>
    <property type="project" value="InterPro"/>
</dbReference>
<feature type="domain" description="TLC" evidence="9">
    <location>
        <begin position="135"/>
        <end position="372"/>
    </location>
</feature>
<feature type="transmembrane region" description="Helical" evidence="8">
    <location>
        <begin position="99"/>
        <end position="120"/>
    </location>
</feature>
<evidence type="ECO:0000256" key="1">
    <source>
        <dbReference type="ARBA" id="ARBA00004141"/>
    </source>
</evidence>
<feature type="transmembrane region" description="Helical" evidence="8">
    <location>
        <begin position="258"/>
        <end position="279"/>
    </location>
</feature>
<evidence type="ECO:0000259" key="9">
    <source>
        <dbReference type="PROSITE" id="PS50922"/>
    </source>
</evidence>
<feature type="transmembrane region" description="Helical" evidence="8">
    <location>
        <begin position="213"/>
        <end position="230"/>
    </location>
</feature>
<evidence type="ECO:0000256" key="6">
    <source>
        <dbReference type="PROSITE-ProRule" id="PRU00205"/>
    </source>
</evidence>
<dbReference type="SMART" id="SM00724">
    <property type="entry name" value="TLC"/>
    <property type="match status" value="1"/>
</dbReference>
<dbReference type="Proteomes" id="UP000054321">
    <property type="component" value="Unassembled WGS sequence"/>
</dbReference>
<evidence type="ECO:0000256" key="3">
    <source>
        <dbReference type="ARBA" id="ARBA00022692"/>
    </source>
</evidence>
<name>A0A0C3CHD1_OIDMZ</name>
<accession>A0A0C3CHD1</accession>
<dbReference type="InParanoid" id="A0A0C3CHD1"/>
<dbReference type="HOGENOM" id="CLU_028277_2_2_1"/>
<sequence>MERSPEKPPRPIASSRPQSPSSILNIIRKTDSKRDGLLNRPARWLFDNQIGLSFNLITLLFLTHILMPNTRPYTSKFFTLSYFNQNTCKYAAGYDDFHFMAFCTVLFTGLRACVMEYILAPLARLWGLSKKREVTRFSEQAWMLIYYHMFWPLGMYIYYNSPYFLNMQELWTDWPQRELDGLMKGYILGQLSFWIQQVLVIHIEDRRKDHLQMLIHHFVTIALVSASYAYHQTRVANLILVLMDVVDLIFPLAKCFKYLGLTAIADILFGVFVVVWLLSRHVFYLMTCWSVYSDLPRLIESACYRGTAENLHGPFPVPHGQSHLFEPFHNPAGIVCFNDNIMFGFLASLLALQVLMFIWSCSIIQVVVRVLKGNGADDIRSDEEADMEEEEFEYEETQPLEEEVGVEAIDLRGWKRRTGASRVASTGGVSMSGHSTRKELLNRIGCEKQID</sequence>
<comment type="subcellular location">
    <subcellularLocation>
        <location evidence="1">Membrane</location>
        <topology evidence="1">Multi-pass membrane protein</topology>
    </subcellularLocation>
</comment>
<dbReference type="PANTHER" id="PTHR12560:SF0">
    <property type="entry name" value="LD18904P"/>
    <property type="match status" value="1"/>
</dbReference>
<organism evidence="10 11">
    <name type="scientific">Oidiodendron maius (strain Zn)</name>
    <dbReference type="NCBI Taxonomy" id="913774"/>
    <lineage>
        <taxon>Eukaryota</taxon>
        <taxon>Fungi</taxon>
        <taxon>Dikarya</taxon>
        <taxon>Ascomycota</taxon>
        <taxon>Pezizomycotina</taxon>
        <taxon>Leotiomycetes</taxon>
        <taxon>Leotiomycetes incertae sedis</taxon>
        <taxon>Myxotrichaceae</taxon>
        <taxon>Oidiodendron</taxon>
    </lineage>
</organism>
<protein>
    <recommendedName>
        <fullName evidence="9">TLC domain-containing protein</fullName>
    </recommendedName>
</protein>
<dbReference type="Pfam" id="PF03798">
    <property type="entry name" value="TRAM_LAG1_CLN8"/>
    <property type="match status" value="1"/>
</dbReference>
<evidence type="ECO:0000256" key="5">
    <source>
        <dbReference type="ARBA" id="ARBA00023136"/>
    </source>
</evidence>
<proteinExistence type="inferred from homology"/>
<dbReference type="OrthoDB" id="537032at2759"/>
<dbReference type="GO" id="GO:0016020">
    <property type="term" value="C:membrane"/>
    <property type="evidence" value="ECO:0007669"/>
    <property type="project" value="UniProtKB-SubCell"/>
</dbReference>
<evidence type="ECO:0000313" key="10">
    <source>
        <dbReference type="EMBL" id="KIM98393.1"/>
    </source>
</evidence>
<dbReference type="AlphaFoldDB" id="A0A0C3CHD1"/>
<comment type="similarity">
    <text evidence="2">Belongs to the sphingosine N-acyltransferase family.</text>
</comment>
<dbReference type="PROSITE" id="PS50922">
    <property type="entry name" value="TLC"/>
    <property type="match status" value="1"/>
</dbReference>
<dbReference type="GO" id="GO:0046513">
    <property type="term" value="P:ceramide biosynthetic process"/>
    <property type="evidence" value="ECO:0007669"/>
    <property type="project" value="InterPro"/>
</dbReference>
<evidence type="ECO:0000256" key="7">
    <source>
        <dbReference type="SAM" id="MobiDB-lite"/>
    </source>
</evidence>
<reference evidence="10 11" key="1">
    <citation type="submission" date="2014-04" db="EMBL/GenBank/DDBJ databases">
        <authorList>
            <consortium name="DOE Joint Genome Institute"/>
            <person name="Kuo A."/>
            <person name="Martino E."/>
            <person name="Perotto S."/>
            <person name="Kohler A."/>
            <person name="Nagy L.G."/>
            <person name="Floudas D."/>
            <person name="Copeland A."/>
            <person name="Barry K.W."/>
            <person name="Cichocki N."/>
            <person name="Veneault-Fourrey C."/>
            <person name="LaButti K."/>
            <person name="Lindquist E.A."/>
            <person name="Lipzen A."/>
            <person name="Lundell T."/>
            <person name="Morin E."/>
            <person name="Murat C."/>
            <person name="Sun H."/>
            <person name="Tunlid A."/>
            <person name="Henrissat B."/>
            <person name="Grigoriev I.V."/>
            <person name="Hibbett D.S."/>
            <person name="Martin F."/>
            <person name="Nordberg H.P."/>
            <person name="Cantor M.N."/>
            <person name="Hua S.X."/>
        </authorList>
    </citation>
    <scope>NUCLEOTIDE SEQUENCE [LARGE SCALE GENOMIC DNA]</scope>
    <source>
        <strain evidence="10 11">Zn</strain>
    </source>
</reference>
<feature type="transmembrane region" description="Helical" evidence="8">
    <location>
        <begin position="341"/>
        <end position="371"/>
    </location>
</feature>